<accession>A0ACD5U3J6</accession>
<organism evidence="1 2">
    <name type="scientific">Avena sativa</name>
    <name type="common">Oat</name>
    <dbReference type="NCBI Taxonomy" id="4498"/>
    <lineage>
        <taxon>Eukaryota</taxon>
        <taxon>Viridiplantae</taxon>
        <taxon>Streptophyta</taxon>
        <taxon>Embryophyta</taxon>
        <taxon>Tracheophyta</taxon>
        <taxon>Spermatophyta</taxon>
        <taxon>Magnoliopsida</taxon>
        <taxon>Liliopsida</taxon>
        <taxon>Poales</taxon>
        <taxon>Poaceae</taxon>
        <taxon>BOP clade</taxon>
        <taxon>Pooideae</taxon>
        <taxon>Poodae</taxon>
        <taxon>Poeae</taxon>
        <taxon>Poeae Chloroplast Group 1 (Aveneae type)</taxon>
        <taxon>Aveninae</taxon>
        <taxon>Avena</taxon>
    </lineage>
</organism>
<reference evidence="1" key="2">
    <citation type="submission" date="2025-09" db="UniProtKB">
        <authorList>
            <consortium name="EnsemblPlants"/>
        </authorList>
    </citation>
    <scope>IDENTIFICATION</scope>
</reference>
<dbReference type="EnsemblPlants" id="AVESA.00010b.r2.1DG0174490.1">
    <property type="protein sequence ID" value="AVESA.00010b.r2.1DG0174490.1.CDS.1"/>
    <property type="gene ID" value="AVESA.00010b.r2.1DG0174490"/>
</dbReference>
<dbReference type="Proteomes" id="UP001732700">
    <property type="component" value="Chromosome 1D"/>
</dbReference>
<keyword evidence="2" id="KW-1185">Reference proteome</keyword>
<evidence type="ECO:0000313" key="1">
    <source>
        <dbReference type="EnsemblPlants" id="AVESA.00010b.r2.1DG0174490.1.CDS.1"/>
    </source>
</evidence>
<sequence>MAAGFGSGRGKVGGSTSPRSARFQMEEALGKLDITDEEATPLVLDDREEDGVKHKWSLAGKVLFRNTFHIQTITSALRPAWGNPKGLVFRSVGRNMFVADFKSQRDRDRVKAGSPWHVSHNDVILEEFVDHMRPTELKFDKLQLWDRVINLPFNLMNENWGKAIARQLDKNATSVQIDPVGGYLRARITVDVNKPLRRGMLIESAKRQSTDWYEIQYEQVPYFCFSCGRLGHSDIFCPTPGSTDADGNLPFGPELRADDDRKKTGSAENSSRDRQGSQNGKHATNLSSSVPETGEEVNSPVKKNAQHKRKGVHQQVYRKVEVPTITGNQEGGSGTCKEIVMFPAQATLPASDALEHDPSVNRDPKKKKPTPTTSENSAAAAE</sequence>
<proteinExistence type="predicted"/>
<name>A0ACD5U3J6_AVESA</name>
<reference evidence="1" key="1">
    <citation type="submission" date="2021-05" db="EMBL/GenBank/DDBJ databases">
        <authorList>
            <person name="Scholz U."/>
            <person name="Mascher M."/>
            <person name="Fiebig A."/>
        </authorList>
    </citation>
    <scope>NUCLEOTIDE SEQUENCE [LARGE SCALE GENOMIC DNA]</scope>
</reference>
<evidence type="ECO:0000313" key="2">
    <source>
        <dbReference type="Proteomes" id="UP001732700"/>
    </source>
</evidence>
<protein>
    <submittedName>
        <fullName evidence="1">Uncharacterized protein</fullName>
    </submittedName>
</protein>